<evidence type="ECO:0000256" key="1">
    <source>
        <dbReference type="SAM" id="SignalP"/>
    </source>
</evidence>
<dbReference type="eggNOG" id="COG0607">
    <property type="taxonomic scope" value="Bacteria"/>
</dbReference>
<dbReference type="STRING" id="931626.Awo_c22340"/>
<dbReference type="PANTHER" id="PTHR43031">
    <property type="entry name" value="FAD-DEPENDENT OXIDOREDUCTASE"/>
    <property type="match status" value="1"/>
</dbReference>
<dbReference type="InterPro" id="IPR036873">
    <property type="entry name" value="Rhodanese-like_dom_sf"/>
</dbReference>
<dbReference type="RefSeq" id="WP_014356608.1">
    <property type="nucleotide sequence ID" value="NC_016894.1"/>
</dbReference>
<evidence type="ECO:0000313" key="4">
    <source>
        <dbReference type="Proteomes" id="UP000007177"/>
    </source>
</evidence>
<feature type="signal peptide" evidence="1">
    <location>
        <begin position="1"/>
        <end position="21"/>
    </location>
</feature>
<dbReference type="PROSITE" id="PS50206">
    <property type="entry name" value="RHODANESE_3"/>
    <property type="match status" value="2"/>
</dbReference>
<dbReference type="Pfam" id="PF00581">
    <property type="entry name" value="Rhodanese"/>
    <property type="match status" value="2"/>
</dbReference>
<feature type="chain" id="PRO_5038900664" evidence="1">
    <location>
        <begin position="22"/>
        <end position="310"/>
    </location>
</feature>
<dbReference type="InterPro" id="IPR001763">
    <property type="entry name" value="Rhodanese-like_dom"/>
</dbReference>
<dbReference type="AlphaFoldDB" id="H6LC60"/>
<gene>
    <name evidence="3" type="primary">rdlA</name>
    <name evidence="3" type="ordered locus">Awo_c22340</name>
</gene>
<sequence length="310" mass="32943">MLKNKKILVFMVVVLSAFALSACSTGTTDKSSTDKSSDGSSVVADAVNSFYANMPDDINKIDQVAFVDKVKAGDSMTILDIRSADAYAEGHIKGAISMPWGPKLADDLTKIPNDKPVMIYCVTGQTAGQTVALLNIAGFDAKSVNLGWNLGISKVEGVDAVIDKTPTEFDASVDTKIDPDIQKAIENYYAGLETATNKNYKISEDDAKKALDEKNATVAFLDVRKADDYAKGHIEGAVNIPFGKGMEEQFSTLPMDKTIIVYCYTGQTAGQTVAGLRLLGYDAVSLNSGTGTAATGTSGWTNKGYPLVTN</sequence>
<feature type="domain" description="Rhodanese" evidence="2">
    <location>
        <begin position="214"/>
        <end position="309"/>
    </location>
</feature>
<organism evidence="3 4">
    <name type="scientific">Acetobacterium woodii (strain ATCC 29683 / DSM 1030 / JCM 2381 / KCTC 1655 / WB1)</name>
    <dbReference type="NCBI Taxonomy" id="931626"/>
    <lineage>
        <taxon>Bacteria</taxon>
        <taxon>Bacillati</taxon>
        <taxon>Bacillota</taxon>
        <taxon>Clostridia</taxon>
        <taxon>Eubacteriales</taxon>
        <taxon>Eubacteriaceae</taxon>
        <taxon>Acetobacterium</taxon>
    </lineage>
</organism>
<dbReference type="EMBL" id="CP002987">
    <property type="protein sequence ID" value="AFA49008.1"/>
    <property type="molecule type" value="Genomic_DNA"/>
</dbReference>
<evidence type="ECO:0000259" key="2">
    <source>
        <dbReference type="PROSITE" id="PS50206"/>
    </source>
</evidence>
<dbReference type="PANTHER" id="PTHR43031:SF16">
    <property type="entry name" value="OXIDOREDUCTASE"/>
    <property type="match status" value="1"/>
</dbReference>
<protein>
    <submittedName>
        <fullName evidence="3">Rhodanese</fullName>
    </submittedName>
</protein>
<keyword evidence="1" id="KW-0732">Signal</keyword>
<dbReference type="OrthoDB" id="9800872at2"/>
<dbReference type="KEGG" id="awo:Awo_c22340"/>
<reference evidence="4" key="1">
    <citation type="submission" date="2011-07" db="EMBL/GenBank/DDBJ databases">
        <title>Complete genome sequence of Acetobacterium woodii.</title>
        <authorList>
            <person name="Poehlein A."/>
            <person name="Schmidt S."/>
            <person name="Kaster A.-K."/>
            <person name="Goenrich M."/>
            <person name="Vollmers J."/>
            <person name="Thuermer A."/>
            <person name="Gottschalk G."/>
            <person name="Thauer R.K."/>
            <person name="Daniel R."/>
            <person name="Mueller V."/>
        </authorList>
    </citation>
    <scope>NUCLEOTIDE SEQUENCE [LARGE SCALE GENOMIC DNA]</scope>
    <source>
        <strain evidence="4">ATCC 29683 / DSM 1030 / JCM 2381 / KCTC 1655 / WB1</strain>
    </source>
</reference>
<dbReference type="SMART" id="SM00450">
    <property type="entry name" value="RHOD"/>
    <property type="match status" value="2"/>
</dbReference>
<keyword evidence="4" id="KW-1185">Reference proteome</keyword>
<dbReference type="CDD" id="cd00158">
    <property type="entry name" value="RHOD"/>
    <property type="match status" value="2"/>
</dbReference>
<accession>H6LC60</accession>
<dbReference type="Proteomes" id="UP000007177">
    <property type="component" value="Chromosome"/>
</dbReference>
<feature type="domain" description="Rhodanese" evidence="2">
    <location>
        <begin position="72"/>
        <end position="160"/>
    </location>
</feature>
<dbReference type="SUPFAM" id="SSF52821">
    <property type="entry name" value="Rhodanese/Cell cycle control phosphatase"/>
    <property type="match status" value="2"/>
</dbReference>
<name>H6LC60_ACEWD</name>
<dbReference type="HOGENOM" id="CLU_067769_0_0_9"/>
<evidence type="ECO:0000313" key="3">
    <source>
        <dbReference type="EMBL" id="AFA49008.1"/>
    </source>
</evidence>
<dbReference type="Gene3D" id="3.40.250.10">
    <property type="entry name" value="Rhodanese-like domain"/>
    <property type="match status" value="2"/>
</dbReference>
<proteinExistence type="predicted"/>
<dbReference type="PROSITE" id="PS51257">
    <property type="entry name" value="PROKAR_LIPOPROTEIN"/>
    <property type="match status" value="1"/>
</dbReference>
<dbReference type="InterPro" id="IPR050229">
    <property type="entry name" value="GlpE_sulfurtransferase"/>
</dbReference>
<reference evidence="3 4" key="2">
    <citation type="journal article" date="2012" name="PLoS ONE">
        <title>An ancient pathway combining carbon dioxide fixation with the generation and utilization of a sodium ion gradient for ATP synthesis.</title>
        <authorList>
            <person name="Poehlein A."/>
            <person name="Schmidt S."/>
            <person name="Kaster A.K."/>
            <person name="Goenrich M."/>
            <person name="Vollmers J."/>
            <person name="Thurmer A."/>
            <person name="Bertsch J."/>
            <person name="Schuchmann K."/>
            <person name="Voigt B."/>
            <person name="Hecker M."/>
            <person name="Daniel R."/>
            <person name="Thauer R.K."/>
            <person name="Gottschalk G."/>
            <person name="Muller V."/>
        </authorList>
    </citation>
    <scope>NUCLEOTIDE SEQUENCE [LARGE SCALE GENOMIC DNA]</scope>
    <source>
        <strain evidence="4">ATCC 29683 / DSM 1030 / JCM 2381 / KCTC 1655 / WB1</strain>
    </source>
</reference>